<dbReference type="InterPro" id="IPR014777">
    <property type="entry name" value="4pyrrole_Mease_sub1"/>
</dbReference>
<dbReference type="SUPFAM" id="SSF51735">
    <property type="entry name" value="NAD(P)-binding Rossmann-fold domains"/>
    <property type="match status" value="1"/>
</dbReference>
<dbReference type="UniPathway" id="UPA00262">
    <property type="reaction ID" value="UER00222"/>
</dbReference>
<dbReference type="PANTHER" id="PTHR35330">
    <property type="entry name" value="SIROHEME BIOSYNTHESIS PROTEIN MET8"/>
    <property type="match status" value="1"/>
</dbReference>
<accession>A0A1T5CKK7</accession>
<dbReference type="Gene3D" id="3.30.160.110">
    <property type="entry name" value="Siroheme synthase, domain 2"/>
    <property type="match status" value="1"/>
</dbReference>
<evidence type="ECO:0000256" key="3">
    <source>
        <dbReference type="ARBA" id="ARBA00023002"/>
    </source>
</evidence>
<sequence length="268" mass="27526">MHQFPIFLSLAGRAVVIVGTGAAAEAKGRLVARAGGRVVSAWEPGATIGFVAIEDEEAARAAAEALRAHGLLVNVVDRPHLCDFTTPAIVERAPVTIAVGTGGASAGLAKAIRQRIEALLPEGLGALAAALRAARAAMTERWPAAADRRRAIDAALAEGGLLDPLDERAAERVEAWLASAKPGERADAQAPARLEILLLASNDPDALTLRAARLLGQADFIFHHPAVAPAILTRARADAVRTEAEAPPADVPPGLSLWLGAPGASGPA</sequence>
<evidence type="ECO:0000313" key="8">
    <source>
        <dbReference type="EMBL" id="SKB60018.1"/>
    </source>
</evidence>
<keyword evidence="9" id="KW-1185">Reference proteome</keyword>
<dbReference type="Proteomes" id="UP000190044">
    <property type="component" value="Unassembled WGS sequence"/>
</dbReference>
<dbReference type="InterPro" id="IPR006367">
    <property type="entry name" value="Sirohaem_synthase_N"/>
</dbReference>
<dbReference type="GO" id="GO:0032259">
    <property type="term" value="P:methylation"/>
    <property type="evidence" value="ECO:0007669"/>
    <property type="project" value="UniProtKB-KW"/>
</dbReference>
<dbReference type="InterPro" id="IPR036291">
    <property type="entry name" value="NAD(P)-bd_dom_sf"/>
</dbReference>
<proteinExistence type="predicted"/>
<dbReference type="InterPro" id="IPR035996">
    <property type="entry name" value="4pyrrol_Methylase_sf"/>
</dbReference>
<dbReference type="NCBIfam" id="TIGR01470">
    <property type="entry name" value="cysG_Nterm"/>
    <property type="match status" value="1"/>
</dbReference>
<dbReference type="PANTHER" id="PTHR35330:SF1">
    <property type="entry name" value="SIROHEME BIOSYNTHESIS PROTEIN MET8"/>
    <property type="match status" value="1"/>
</dbReference>
<evidence type="ECO:0000256" key="7">
    <source>
        <dbReference type="SAM" id="MobiDB-lite"/>
    </source>
</evidence>
<keyword evidence="3" id="KW-0560">Oxidoreductase</keyword>
<dbReference type="EC" id="1.3.1.76" evidence="2"/>
<dbReference type="GO" id="GO:0019354">
    <property type="term" value="P:siroheme biosynthetic process"/>
    <property type="evidence" value="ECO:0007669"/>
    <property type="project" value="UniProtKB-UniPathway"/>
</dbReference>
<keyword evidence="8" id="KW-0489">Methyltransferase</keyword>
<dbReference type="InterPro" id="IPR028161">
    <property type="entry name" value="Met8-like"/>
</dbReference>
<dbReference type="Gene3D" id="3.40.1010.10">
    <property type="entry name" value="Cobalt-precorrin-4 Transmethylase, Domain 1"/>
    <property type="match status" value="1"/>
</dbReference>
<evidence type="ECO:0000256" key="5">
    <source>
        <dbReference type="ARBA" id="ARBA00023244"/>
    </source>
</evidence>
<evidence type="ECO:0000256" key="4">
    <source>
        <dbReference type="ARBA" id="ARBA00023027"/>
    </source>
</evidence>
<dbReference type="AlphaFoldDB" id="A0A1T5CKK7"/>
<dbReference type="RefSeq" id="WP_079638584.1">
    <property type="nucleotide sequence ID" value="NZ_FUYP01000010.1"/>
</dbReference>
<dbReference type="GO" id="GO:0004325">
    <property type="term" value="F:ferrochelatase activity"/>
    <property type="evidence" value="ECO:0007669"/>
    <property type="project" value="InterPro"/>
</dbReference>
<evidence type="ECO:0000256" key="6">
    <source>
        <dbReference type="ARBA" id="ARBA00047561"/>
    </source>
</evidence>
<keyword evidence="4" id="KW-0520">NAD</keyword>
<gene>
    <name evidence="8" type="ORF">SAMN06295937_1010151</name>
</gene>
<evidence type="ECO:0000256" key="1">
    <source>
        <dbReference type="ARBA" id="ARBA00005010"/>
    </source>
</evidence>
<evidence type="ECO:0000256" key="2">
    <source>
        <dbReference type="ARBA" id="ARBA00012400"/>
    </source>
</evidence>
<dbReference type="Gene3D" id="3.40.50.720">
    <property type="entry name" value="NAD(P)-binding Rossmann-like Domain"/>
    <property type="match status" value="1"/>
</dbReference>
<dbReference type="EMBL" id="FUYP01000010">
    <property type="protein sequence ID" value="SKB60018.1"/>
    <property type="molecule type" value="Genomic_DNA"/>
</dbReference>
<keyword evidence="8" id="KW-0808">Transferase</keyword>
<dbReference type="SUPFAM" id="SSF75615">
    <property type="entry name" value="Siroheme synthase middle domains-like"/>
    <property type="match status" value="1"/>
</dbReference>
<evidence type="ECO:0000313" key="9">
    <source>
        <dbReference type="Proteomes" id="UP000190044"/>
    </source>
</evidence>
<keyword evidence="5" id="KW-0627">Porphyrin biosynthesis</keyword>
<dbReference type="GO" id="GO:0008168">
    <property type="term" value="F:methyltransferase activity"/>
    <property type="evidence" value="ECO:0007669"/>
    <property type="project" value="UniProtKB-KW"/>
</dbReference>
<dbReference type="GO" id="GO:0043115">
    <property type="term" value="F:precorrin-2 dehydrogenase activity"/>
    <property type="evidence" value="ECO:0007669"/>
    <property type="project" value="UniProtKB-EC"/>
</dbReference>
<comment type="catalytic activity">
    <reaction evidence="6">
        <text>precorrin-2 + NAD(+) = sirohydrochlorin + NADH + 2 H(+)</text>
        <dbReference type="Rhea" id="RHEA:15613"/>
        <dbReference type="ChEBI" id="CHEBI:15378"/>
        <dbReference type="ChEBI" id="CHEBI:57540"/>
        <dbReference type="ChEBI" id="CHEBI:57945"/>
        <dbReference type="ChEBI" id="CHEBI:58351"/>
        <dbReference type="ChEBI" id="CHEBI:58827"/>
        <dbReference type="EC" id="1.3.1.76"/>
    </reaction>
</comment>
<dbReference type="OrthoDB" id="9815856at2"/>
<dbReference type="SUPFAM" id="SSF53790">
    <property type="entry name" value="Tetrapyrrole methylase"/>
    <property type="match status" value="1"/>
</dbReference>
<feature type="region of interest" description="Disordered" evidence="7">
    <location>
        <begin position="243"/>
        <end position="268"/>
    </location>
</feature>
<dbReference type="Pfam" id="PF13241">
    <property type="entry name" value="NAD_binding_7"/>
    <property type="match status" value="1"/>
</dbReference>
<reference evidence="9" key="1">
    <citation type="submission" date="2017-02" db="EMBL/GenBank/DDBJ databases">
        <authorList>
            <person name="Varghese N."/>
            <person name="Submissions S."/>
        </authorList>
    </citation>
    <scope>NUCLEOTIDE SEQUENCE [LARGE SCALE GENOMIC DNA]</scope>
    <source>
        <strain evidence="9">R11H</strain>
    </source>
</reference>
<protein>
    <recommendedName>
        <fullName evidence="2">precorrin-2 dehydrogenase</fullName>
        <ecNumber evidence="2">1.3.1.76</ecNumber>
    </recommendedName>
</protein>
<name>A0A1T5CKK7_9SPHN</name>
<organism evidence="8 9">
    <name type="scientific">Sphingopyxis flava</name>
    <dbReference type="NCBI Taxonomy" id="1507287"/>
    <lineage>
        <taxon>Bacteria</taxon>
        <taxon>Pseudomonadati</taxon>
        <taxon>Pseudomonadota</taxon>
        <taxon>Alphaproteobacteria</taxon>
        <taxon>Sphingomonadales</taxon>
        <taxon>Sphingomonadaceae</taxon>
        <taxon>Sphingopyxis</taxon>
    </lineage>
</organism>
<comment type="pathway">
    <text evidence="1">Porphyrin-containing compound metabolism; siroheme biosynthesis; sirohydrochlorin from precorrin-2: step 1/1.</text>
</comment>